<evidence type="ECO:0000313" key="2">
    <source>
        <dbReference type="EMBL" id="EFN63808.1"/>
    </source>
</evidence>
<keyword evidence="3" id="KW-1185">Reference proteome</keyword>
<evidence type="ECO:0000313" key="3">
    <source>
        <dbReference type="Proteomes" id="UP000000311"/>
    </source>
</evidence>
<feature type="non-terminal residue" evidence="2">
    <location>
        <position position="1"/>
    </location>
</feature>
<dbReference type="GO" id="GO:0003676">
    <property type="term" value="F:nucleic acid binding"/>
    <property type="evidence" value="ECO:0007669"/>
    <property type="project" value="InterPro"/>
</dbReference>
<evidence type="ECO:0000259" key="1">
    <source>
        <dbReference type="Pfam" id="PF13358"/>
    </source>
</evidence>
<dbReference type="EMBL" id="GL442200">
    <property type="protein sequence ID" value="EFN63808.1"/>
    <property type="molecule type" value="Genomic_DNA"/>
</dbReference>
<dbReference type="Pfam" id="PF13358">
    <property type="entry name" value="DDE_3"/>
    <property type="match status" value="1"/>
</dbReference>
<feature type="domain" description="Tc1-like transposase DDE" evidence="1">
    <location>
        <begin position="1"/>
        <end position="45"/>
    </location>
</feature>
<feature type="non-terminal residue" evidence="2">
    <location>
        <position position="46"/>
    </location>
</feature>
<dbReference type="Proteomes" id="UP000000311">
    <property type="component" value="Unassembled WGS sequence"/>
</dbReference>
<gene>
    <name evidence="2" type="ORF">EAG_12176</name>
</gene>
<dbReference type="InterPro" id="IPR038717">
    <property type="entry name" value="Tc1-like_DDE_dom"/>
</dbReference>
<dbReference type="AlphaFoldDB" id="E2ARY2"/>
<sequence length="46" mass="5443">DNSAVHTSLETQTWFRNHPEIQLVNWPARSPDLNLIENVWAQMVQR</sequence>
<protein>
    <recommendedName>
        <fullName evidence="1">Tc1-like transposase DDE domain-containing protein</fullName>
    </recommendedName>
</protein>
<dbReference type="InterPro" id="IPR036397">
    <property type="entry name" value="RNaseH_sf"/>
</dbReference>
<accession>E2ARY2</accession>
<dbReference type="InParanoid" id="E2ARY2"/>
<name>E2ARY2_CAMFO</name>
<organism evidence="3">
    <name type="scientific">Camponotus floridanus</name>
    <name type="common">Florida carpenter ant</name>
    <dbReference type="NCBI Taxonomy" id="104421"/>
    <lineage>
        <taxon>Eukaryota</taxon>
        <taxon>Metazoa</taxon>
        <taxon>Ecdysozoa</taxon>
        <taxon>Arthropoda</taxon>
        <taxon>Hexapoda</taxon>
        <taxon>Insecta</taxon>
        <taxon>Pterygota</taxon>
        <taxon>Neoptera</taxon>
        <taxon>Endopterygota</taxon>
        <taxon>Hymenoptera</taxon>
        <taxon>Apocrita</taxon>
        <taxon>Aculeata</taxon>
        <taxon>Formicoidea</taxon>
        <taxon>Formicidae</taxon>
        <taxon>Formicinae</taxon>
        <taxon>Camponotus</taxon>
    </lineage>
</organism>
<proteinExistence type="predicted"/>
<reference evidence="2 3" key="1">
    <citation type="journal article" date="2010" name="Science">
        <title>Genomic comparison of the ants Camponotus floridanus and Harpegnathos saltator.</title>
        <authorList>
            <person name="Bonasio R."/>
            <person name="Zhang G."/>
            <person name="Ye C."/>
            <person name="Mutti N.S."/>
            <person name="Fang X."/>
            <person name="Qin N."/>
            <person name="Donahue G."/>
            <person name="Yang P."/>
            <person name="Li Q."/>
            <person name="Li C."/>
            <person name="Zhang P."/>
            <person name="Huang Z."/>
            <person name="Berger S.L."/>
            <person name="Reinberg D."/>
            <person name="Wang J."/>
            <person name="Liebig J."/>
        </authorList>
    </citation>
    <scope>NUCLEOTIDE SEQUENCE [LARGE SCALE GENOMIC DNA]</scope>
    <source>
        <strain evidence="3">C129</strain>
    </source>
</reference>
<dbReference type="Gene3D" id="3.30.420.10">
    <property type="entry name" value="Ribonuclease H-like superfamily/Ribonuclease H"/>
    <property type="match status" value="1"/>
</dbReference>